<proteinExistence type="predicted"/>
<dbReference type="EMBL" id="FNYR01000052">
    <property type="protein sequence ID" value="SEJ34352.1"/>
    <property type="molecule type" value="Genomic_DNA"/>
</dbReference>
<dbReference type="Pfam" id="PF26236">
    <property type="entry name" value="DUF8054_N"/>
    <property type="match status" value="1"/>
</dbReference>
<feature type="domain" description="DUF8054" evidence="3">
    <location>
        <begin position="232"/>
        <end position="272"/>
    </location>
</feature>
<keyword evidence="1" id="KW-0812">Transmembrane</keyword>
<dbReference type="Pfam" id="PF26237">
    <property type="entry name" value="DUF8054_C"/>
    <property type="match status" value="1"/>
</dbReference>
<dbReference type="InterPro" id="IPR058775">
    <property type="entry name" value="DUF8054_M"/>
</dbReference>
<name>A0A1H6YAX4_9EURY</name>
<evidence type="ECO:0000259" key="3">
    <source>
        <dbReference type="Pfam" id="PF26237"/>
    </source>
</evidence>
<reference evidence="5 6" key="1">
    <citation type="submission" date="2016-10" db="EMBL/GenBank/DDBJ databases">
        <authorList>
            <person name="de Groot N.N."/>
        </authorList>
    </citation>
    <scope>NUCLEOTIDE SEQUENCE [LARGE SCALE GENOMIC DNA]</scope>
    <source>
        <strain evidence="5 6">DSM 22187</strain>
    </source>
</reference>
<evidence type="ECO:0000259" key="4">
    <source>
        <dbReference type="Pfam" id="PF26238"/>
    </source>
</evidence>
<dbReference type="Proteomes" id="UP000198888">
    <property type="component" value="Unassembled WGS sequence"/>
</dbReference>
<dbReference type="OrthoDB" id="292134at2157"/>
<evidence type="ECO:0000259" key="2">
    <source>
        <dbReference type="Pfam" id="PF26236"/>
    </source>
</evidence>
<evidence type="ECO:0000313" key="5">
    <source>
        <dbReference type="EMBL" id="SEJ34352.1"/>
    </source>
</evidence>
<dbReference type="InterPro" id="IPR058674">
    <property type="entry name" value="DUF8054_N"/>
</dbReference>
<gene>
    <name evidence="5" type="ORF">SAMN05444271_1522</name>
</gene>
<feature type="domain" description="DUF8054" evidence="4">
    <location>
        <begin position="109"/>
        <end position="229"/>
    </location>
</feature>
<feature type="transmembrane region" description="Helical" evidence="1">
    <location>
        <begin position="53"/>
        <end position="76"/>
    </location>
</feature>
<organism evidence="5 6">
    <name type="scientific">Halohasta litchfieldiae</name>
    <dbReference type="NCBI Taxonomy" id="1073996"/>
    <lineage>
        <taxon>Archaea</taxon>
        <taxon>Methanobacteriati</taxon>
        <taxon>Methanobacteriota</taxon>
        <taxon>Stenosarchaea group</taxon>
        <taxon>Halobacteria</taxon>
        <taxon>Halobacteriales</taxon>
        <taxon>Haloferacaceae</taxon>
        <taxon>Halohasta</taxon>
    </lineage>
</organism>
<dbReference type="AlphaFoldDB" id="A0A1H6YAX4"/>
<feature type="domain" description="DUF8054" evidence="2">
    <location>
        <begin position="12"/>
        <end position="98"/>
    </location>
</feature>
<dbReference type="KEGG" id="hae:halTADL_1306"/>
<dbReference type="InterPro" id="IPR058675">
    <property type="entry name" value="DUF8054_C"/>
</dbReference>
<feature type="transmembrane region" description="Helical" evidence="1">
    <location>
        <begin position="25"/>
        <end position="47"/>
    </location>
</feature>
<keyword evidence="6" id="KW-1185">Reference proteome</keyword>
<dbReference type="GeneID" id="35002116"/>
<dbReference type="Pfam" id="PF26238">
    <property type="entry name" value="DUF8054_M"/>
    <property type="match status" value="1"/>
</dbReference>
<protein>
    <submittedName>
        <fullName evidence="5">Uncharacterized protein</fullName>
    </submittedName>
</protein>
<dbReference type="RefSeq" id="WP_089673876.1">
    <property type="nucleotide sequence ID" value="NZ_CP024845.1"/>
</dbReference>
<keyword evidence="1" id="KW-0472">Membrane</keyword>
<keyword evidence="1" id="KW-1133">Transmembrane helix</keyword>
<accession>A0A2H4Q137</accession>
<evidence type="ECO:0000313" key="6">
    <source>
        <dbReference type="Proteomes" id="UP000198888"/>
    </source>
</evidence>
<accession>A0A1H6YAX4</accession>
<evidence type="ECO:0000256" key="1">
    <source>
        <dbReference type="SAM" id="Phobius"/>
    </source>
</evidence>
<sequence>MHPEPRLPRLITTIKQPEYTGDNRCLPCTILNSLISVGLAVLIGGTIEAVVGSYGVLVGILVVVVCLAVIYLRGYLVPGTPALTKRYLPTQLRGWFKSNSRQPLLDGTDPTELLVEIGVVVDDPSAADYTLAPVFLEEWRESIRLHWGDEELARESLGKLSGADPDSLAFEHEAQRFRVTAEGLHLATWPSREACIADAAAARELVDWDPDWSRRRLVVQSDILGALRLFIERCPACDGTVSLSHEAVESCCWSYDVVAATCDHCDARLFEMDIDPDTLPQ</sequence>